<dbReference type="InterPro" id="IPR020830">
    <property type="entry name" value="GlycerAld_3-P_DH_AS"/>
</dbReference>
<sequence>MPVRVGINGFGRIGRLVFRAGLGDGEIEFVAVNDITDAATLGHLLKYDSVHGRLPAGVTAGTDELTVDGRKIKVLSRRDPKDLPWKDLGVDIVVESTGLFRTREKAGLHLQAGAKKVIITAPGKGDPPDITLALGVNSEAYDPGAHHIVSNASCTTNCLAPIAKVLHESFGIKRGWMTTIHAYTNDQNILDAPHSDLRRARAAAVSIIPTTTGAARAVGLVLPDLKGKLDGIAMRVPTADVSIVDLVCELEKTTAADDINQAMEKAAKGALKGILEYCAEPLVSVDFIGNPHSAIFDSLSTSVMDGNLAKVLGWYDNEAGFSHRTVDLIKLMGSKM</sequence>
<evidence type="ECO:0000256" key="3">
    <source>
        <dbReference type="PIRSR" id="PIRSR000149-1"/>
    </source>
</evidence>
<evidence type="ECO:0000313" key="11">
    <source>
        <dbReference type="Proteomes" id="UP000052008"/>
    </source>
</evidence>
<dbReference type="InterPro" id="IPR020829">
    <property type="entry name" value="GlycerAld_3-P_DH_cat"/>
</dbReference>
<keyword evidence="5" id="KW-0520">NAD</keyword>
<feature type="binding site" evidence="4">
    <location>
        <begin position="153"/>
        <end position="155"/>
    </location>
    <ligand>
        <name>D-glyceraldehyde 3-phosphate</name>
        <dbReference type="ChEBI" id="CHEBI:59776"/>
    </ligand>
</feature>
<dbReference type="SMART" id="SM00846">
    <property type="entry name" value="Gp_dh_N"/>
    <property type="match status" value="1"/>
</dbReference>
<dbReference type="InterPro" id="IPR020828">
    <property type="entry name" value="GlycerAld_3-P_DH_NAD(P)-bd"/>
</dbReference>
<reference evidence="10 11" key="1">
    <citation type="journal article" date="2015" name="Microbiome">
        <title>Genomic resolution of linkages in carbon, nitrogen, and sulfur cycling among widespread estuary sediment bacteria.</title>
        <authorList>
            <person name="Baker B.J."/>
            <person name="Lazar C.S."/>
            <person name="Teske A.P."/>
            <person name="Dick G.J."/>
        </authorList>
    </citation>
    <scope>NUCLEOTIDE SEQUENCE [LARGE SCALE GENOMIC DNA]</scope>
    <source>
        <strain evidence="10">DG_24</strain>
    </source>
</reference>
<keyword evidence="2 8" id="KW-0560">Oxidoreductase</keyword>
<feature type="binding site" evidence="5">
    <location>
        <position position="317"/>
    </location>
    <ligand>
        <name>NAD(+)</name>
        <dbReference type="ChEBI" id="CHEBI:57540"/>
    </ligand>
</feature>
<dbReference type="Proteomes" id="UP000052008">
    <property type="component" value="Unassembled WGS sequence"/>
</dbReference>
<dbReference type="InterPro" id="IPR020831">
    <property type="entry name" value="GlycerAld/Erythrose_P_DH"/>
</dbReference>
<dbReference type="PIRSF" id="PIRSF000149">
    <property type="entry name" value="GAP_DH"/>
    <property type="match status" value="1"/>
</dbReference>
<organism evidence="10 11">
    <name type="scientific">candidate division TA06 bacterium DG_24</name>
    <dbReference type="NCBI Taxonomy" id="1703770"/>
    <lineage>
        <taxon>Bacteria</taxon>
        <taxon>Bacteria division TA06</taxon>
    </lineage>
</organism>
<feature type="binding site" evidence="5">
    <location>
        <position position="78"/>
    </location>
    <ligand>
        <name>NAD(+)</name>
        <dbReference type="ChEBI" id="CHEBI:57540"/>
    </ligand>
</feature>
<comment type="caution">
    <text evidence="10">The sequence shown here is derived from an EMBL/GenBank/DDBJ whole genome shotgun (WGS) entry which is preliminary data.</text>
</comment>
<proteinExistence type="inferred from homology"/>
<evidence type="ECO:0000256" key="6">
    <source>
        <dbReference type="PIRSR" id="PIRSR000149-4"/>
    </source>
</evidence>
<feature type="domain" description="Glyceraldehyde 3-phosphate dehydrogenase NAD(P) binding" evidence="9">
    <location>
        <begin position="3"/>
        <end position="154"/>
    </location>
</feature>
<evidence type="ECO:0000256" key="5">
    <source>
        <dbReference type="PIRSR" id="PIRSR000149-3"/>
    </source>
</evidence>
<dbReference type="Gene3D" id="3.40.50.720">
    <property type="entry name" value="NAD(P)-binding Rossmann-like Domain"/>
    <property type="match status" value="1"/>
</dbReference>
<dbReference type="STRING" id="1703770.AMJ39_05375"/>
<dbReference type="GO" id="GO:0050661">
    <property type="term" value="F:NADP binding"/>
    <property type="evidence" value="ECO:0007669"/>
    <property type="project" value="InterPro"/>
</dbReference>
<dbReference type="SUPFAM" id="SSF51735">
    <property type="entry name" value="NAD(P)-binding Rossmann-fold domains"/>
    <property type="match status" value="1"/>
</dbReference>
<dbReference type="CDD" id="cd18126">
    <property type="entry name" value="GAPDH_I_C"/>
    <property type="match status" value="1"/>
</dbReference>
<feature type="active site" description="Nucleophile" evidence="3">
    <location>
        <position position="154"/>
    </location>
</feature>
<dbReference type="SUPFAM" id="SSF55347">
    <property type="entry name" value="Glyceraldehyde-3-phosphate dehydrogenase-like, C-terminal domain"/>
    <property type="match status" value="1"/>
</dbReference>
<feature type="binding site" evidence="4">
    <location>
        <position position="184"/>
    </location>
    <ligand>
        <name>D-glyceraldehyde 3-phosphate</name>
        <dbReference type="ChEBI" id="CHEBI:59776"/>
    </ligand>
</feature>
<feature type="site" description="Activates thiol group during catalysis" evidence="6">
    <location>
        <position position="181"/>
    </location>
</feature>
<protein>
    <recommendedName>
        <fullName evidence="8">Glyceraldehyde-3-phosphate dehydrogenase</fullName>
        <ecNumber evidence="8">1.2.1.-</ecNumber>
    </recommendedName>
</protein>
<evidence type="ECO:0000256" key="1">
    <source>
        <dbReference type="ARBA" id="ARBA00007406"/>
    </source>
</evidence>
<dbReference type="PROSITE" id="PS00071">
    <property type="entry name" value="GAPDH"/>
    <property type="match status" value="1"/>
</dbReference>
<dbReference type="GO" id="GO:0016620">
    <property type="term" value="F:oxidoreductase activity, acting on the aldehyde or oxo group of donors, NAD or NADP as acceptor"/>
    <property type="evidence" value="ECO:0007669"/>
    <property type="project" value="InterPro"/>
</dbReference>
<name>A0A0S7WST6_UNCT6</name>
<feature type="binding site" evidence="5">
    <location>
        <begin position="12"/>
        <end position="13"/>
    </location>
    <ligand>
        <name>NAD(+)</name>
        <dbReference type="ChEBI" id="CHEBI:57540"/>
    </ligand>
</feature>
<dbReference type="InterPro" id="IPR006424">
    <property type="entry name" value="Glyceraldehyde-3-P_DH_1"/>
</dbReference>
<dbReference type="NCBIfam" id="TIGR01534">
    <property type="entry name" value="GAPDH-I"/>
    <property type="match status" value="1"/>
</dbReference>
<evidence type="ECO:0000256" key="2">
    <source>
        <dbReference type="ARBA" id="ARBA00023002"/>
    </source>
</evidence>
<comment type="similarity">
    <text evidence="1 7">Belongs to the glyceraldehyde-3-phosphate dehydrogenase family.</text>
</comment>
<dbReference type="PRINTS" id="PR00078">
    <property type="entry name" value="G3PDHDRGNASE"/>
</dbReference>
<evidence type="ECO:0000256" key="4">
    <source>
        <dbReference type="PIRSR" id="PIRSR000149-2"/>
    </source>
</evidence>
<dbReference type="FunFam" id="3.30.360.10:FF:000002">
    <property type="entry name" value="Glyceraldehyde-3-phosphate dehydrogenase"/>
    <property type="match status" value="1"/>
</dbReference>
<evidence type="ECO:0000256" key="8">
    <source>
        <dbReference type="RuleBase" id="RU361160"/>
    </source>
</evidence>
<accession>A0A0S7WST6</accession>
<evidence type="ECO:0000256" key="7">
    <source>
        <dbReference type="RuleBase" id="RU000397"/>
    </source>
</evidence>
<dbReference type="EC" id="1.2.1.-" evidence="8"/>
<feature type="binding site" evidence="4">
    <location>
        <begin position="212"/>
        <end position="213"/>
    </location>
    <ligand>
        <name>D-glyceraldehyde 3-phosphate</name>
        <dbReference type="ChEBI" id="CHEBI:59776"/>
    </ligand>
</feature>
<dbReference type="FunFam" id="3.40.50.720:FF:000001">
    <property type="entry name" value="Glyceraldehyde-3-phosphate dehydrogenase"/>
    <property type="match status" value="1"/>
</dbReference>
<evidence type="ECO:0000313" key="10">
    <source>
        <dbReference type="EMBL" id="KPJ53245.1"/>
    </source>
</evidence>
<dbReference type="AlphaFoldDB" id="A0A0S7WST6"/>
<dbReference type="Pfam" id="PF02800">
    <property type="entry name" value="Gp_dh_C"/>
    <property type="match status" value="1"/>
</dbReference>
<gene>
    <name evidence="10" type="ORF">AMJ39_05375</name>
</gene>
<dbReference type="Pfam" id="PF00044">
    <property type="entry name" value="Gp_dh_N"/>
    <property type="match status" value="1"/>
</dbReference>
<dbReference type="InterPro" id="IPR036291">
    <property type="entry name" value="NAD(P)-bd_dom_sf"/>
</dbReference>
<dbReference type="GO" id="GO:0006006">
    <property type="term" value="P:glucose metabolic process"/>
    <property type="evidence" value="ECO:0007669"/>
    <property type="project" value="InterPro"/>
</dbReference>
<feature type="binding site" evidence="5">
    <location>
        <position position="34"/>
    </location>
    <ligand>
        <name>NAD(+)</name>
        <dbReference type="ChEBI" id="CHEBI:57540"/>
    </ligand>
</feature>
<dbReference type="CDD" id="cd05214">
    <property type="entry name" value="GAPDH_I_N"/>
    <property type="match status" value="1"/>
</dbReference>
<dbReference type="PANTHER" id="PTHR43148">
    <property type="entry name" value="GLYCERALDEHYDE-3-PHOSPHATE DEHYDROGENASE 2"/>
    <property type="match status" value="1"/>
</dbReference>
<dbReference type="EMBL" id="LIZS01000025">
    <property type="protein sequence ID" value="KPJ53245.1"/>
    <property type="molecule type" value="Genomic_DNA"/>
</dbReference>
<evidence type="ECO:0000259" key="9">
    <source>
        <dbReference type="SMART" id="SM00846"/>
    </source>
</evidence>
<keyword evidence="5" id="KW-0547">Nucleotide-binding</keyword>
<feature type="binding site" evidence="5">
    <location>
        <position position="120"/>
    </location>
    <ligand>
        <name>NAD(+)</name>
        <dbReference type="ChEBI" id="CHEBI:57540"/>
    </ligand>
</feature>
<dbReference type="Gene3D" id="3.30.360.10">
    <property type="entry name" value="Dihydrodipicolinate Reductase, domain 2"/>
    <property type="match status" value="1"/>
</dbReference>
<feature type="binding site" evidence="4">
    <location>
        <position position="235"/>
    </location>
    <ligand>
        <name>D-glyceraldehyde 3-phosphate</name>
        <dbReference type="ChEBI" id="CHEBI:59776"/>
    </ligand>
</feature>
<dbReference type="PATRIC" id="fig|1703770.3.peg.560"/>
<dbReference type="GO" id="GO:0051287">
    <property type="term" value="F:NAD binding"/>
    <property type="evidence" value="ECO:0007669"/>
    <property type="project" value="InterPro"/>
</dbReference>